<reference evidence="2 3" key="1">
    <citation type="journal article" date="2014" name="Genome Announc.">
        <title>Draft genome sequence of Sclerotinia borealis, a psychrophilic plant pathogenic fungus.</title>
        <authorList>
            <person name="Mardanov A.V."/>
            <person name="Beletsky A.V."/>
            <person name="Kadnikov V.V."/>
            <person name="Ignatov A.N."/>
            <person name="Ravin N.V."/>
        </authorList>
    </citation>
    <scope>NUCLEOTIDE SEQUENCE [LARGE SCALE GENOMIC DNA]</scope>
    <source>
        <strain evidence="3">F-4157</strain>
    </source>
</reference>
<dbReference type="GO" id="GO:0005829">
    <property type="term" value="C:cytosol"/>
    <property type="evidence" value="ECO:0007669"/>
    <property type="project" value="GOC"/>
</dbReference>
<dbReference type="EMBL" id="AYSA01000134">
    <property type="protein sequence ID" value="ESZ96585.1"/>
    <property type="molecule type" value="Genomic_DNA"/>
</dbReference>
<dbReference type="InterPro" id="IPR006076">
    <property type="entry name" value="FAD-dep_OxRdtase"/>
</dbReference>
<feature type="domain" description="FAD dependent oxidoreductase" evidence="1">
    <location>
        <begin position="4"/>
        <end position="396"/>
    </location>
</feature>
<dbReference type="PANTHER" id="PTHR13847:SF185">
    <property type="entry name" value="FAD DEPENDENT OXIDOREDUCTASE SUPERFAMILY (AFU_ORTHOLOGUE AFUA_3G02360)"/>
    <property type="match status" value="1"/>
</dbReference>
<dbReference type="GO" id="GO:0042147">
    <property type="term" value="P:retrograde transport, endosome to Golgi"/>
    <property type="evidence" value="ECO:0007669"/>
    <property type="project" value="TreeGrafter"/>
</dbReference>
<keyword evidence="3" id="KW-1185">Reference proteome</keyword>
<dbReference type="SUPFAM" id="SSF51905">
    <property type="entry name" value="FAD/NAD(P)-binding domain"/>
    <property type="match status" value="1"/>
</dbReference>
<dbReference type="PANTHER" id="PTHR13847">
    <property type="entry name" value="SARCOSINE DEHYDROGENASE-RELATED"/>
    <property type="match status" value="1"/>
</dbReference>
<dbReference type="Gene3D" id="3.30.9.10">
    <property type="entry name" value="D-Amino Acid Oxidase, subunit A, domain 2"/>
    <property type="match status" value="1"/>
</dbReference>
<proteinExistence type="predicted"/>
<dbReference type="GO" id="GO:0005770">
    <property type="term" value="C:late endosome"/>
    <property type="evidence" value="ECO:0007669"/>
    <property type="project" value="TreeGrafter"/>
</dbReference>
<evidence type="ECO:0000313" key="3">
    <source>
        <dbReference type="Proteomes" id="UP000019487"/>
    </source>
</evidence>
<dbReference type="AlphaFoldDB" id="W9CQ03"/>
<comment type="caution">
    <text evidence="2">The sequence shown here is derived from an EMBL/GenBank/DDBJ whole genome shotgun (WGS) entry which is preliminary data.</text>
</comment>
<sequence>MSHTVILGTGIIGLSTAYYLSLSQTPTTTHLVDPSPTLFSSASGYAGGFLSRDWFTEELSELGLLSFEEHKNLAEEHRGDQKWGYSVSRSLSYVSRIAAENSRKSGKKGVRGDDWLRCGGSRADTAGGNESIDTAGEGPRWLRRDDGDELEVISEEGSTAQVDPLKLCQFLLTICLARGIQLHHPAKALSVHQDMRSKLSSIRILNISTNIESDIPCTKVLIAAGAWSPEVFSALFPESSLELPVSSLAGHSLVVRVPDWNDQLEEKECHAVFASDEEGYSPEIFSRKGGEIYIAGLNSSIIPLPRLATDSKIQEDIVQRLEKTARRIFGLDDDIEMEAIRKGLCFRPVTNRGTPILARIADANLGGIKTRSAGDGGVWLAAGHGPWGISLSLGTAVKDFWLQGVLSAKASKGYLSSSIIEKFLKTENYNSRSKSVN</sequence>
<dbReference type="OrthoDB" id="498204at2759"/>
<protein>
    <recommendedName>
        <fullName evidence="1">FAD dependent oxidoreductase domain-containing protein</fullName>
    </recommendedName>
</protein>
<name>W9CQ03_SCLBF</name>
<organism evidence="2 3">
    <name type="scientific">Sclerotinia borealis (strain F-4128)</name>
    <dbReference type="NCBI Taxonomy" id="1432307"/>
    <lineage>
        <taxon>Eukaryota</taxon>
        <taxon>Fungi</taxon>
        <taxon>Dikarya</taxon>
        <taxon>Ascomycota</taxon>
        <taxon>Pezizomycotina</taxon>
        <taxon>Leotiomycetes</taxon>
        <taxon>Helotiales</taxon>
        <taxon>Sclerotiniaceae</taxon>
        <taxon>Sclerotinia</taxon>
    </lineage>
</organism>
<dbReference type="Gene3D" id="3.50.50.60">
    <property type="entry name" value="FAD/NAD(P)-binding domain"/>
    <property type="match status" value="1"/>
</dbReference>
<dbReference type="Proteomes" id="UP000019487">
    <property type="component" value="Unassembled WGS sequence"/>
</dbReference>
<evidence type="ECO:0000313" key="2">
    <source>
        <dbReference type="EMBL" id="ESZ96585.1"/>
    </source>
</evidence>
<accession>W9CQ03</accession>
<evidence type="ECO:0000259" key="1">
    <source>
        <dbReference type="Pfam" id="PF01266"/>
    </source>
</evidence>
<dbReference type="Pfam" id="PF01266">
    <property type="entry name" value="DAO"/>
    <property type="match status" value="1"/>
</dbReference>
<dbReference type="InterPro" id="IPR036188">
    <property type="entry name" value="FAD/NAD-bd_sf"/>
</dbReference>
<gene>
    <name evidence="2" type="ORF">SBOR_3087</name>
</gene>
<dbReference type="STRING" id="1432307.W9CQ03"/>
<dbReference type="HOGENOM" id="CLU_007884_14_1_1"/>